<dbReference type="eggNOG" id="COG1898">
    <property type="taxonomic scope" value="Bacteria"/>
</dbReference>
<dbReference type="InterPro" id="IPR001509">
    <property type="entry name" value="Epimerase_deHydtase"/>
</dbReference>
<dbReference type="SUPFAM" id="SSF51182">
    <property type="entry name" value="RmlC-like cupins"/>
    <property type="match status" value="1"/>
</dbReference>
<feature type="domain" description="NAD-dependent epimerase/dehydratase" evidence="1">
    <location>
        <begin position="6"/>
        <end position="178"/>
    </location>
</feature>
<keyword evidence="4" id="KW-1185">Reference proteome</keyword>
<accession>K0X290</accession>
<evidence type="ECO:0000313" key="4">
    <source>
        <dbReference type="Proteomes" id="UP000006044"/>
    </source>
</evidence>
<dbReference type="RefSeq" id="WP_008861604.1">
    <property type="nucleotide sequence ID" value="NZ_CAXSYG010000006.1"/>
</dbReference>
<dbReference type="PATRIC" id="fig|742726.3.peg.1188"/>
<evidence type="ECO:0000259" key="1">
    <source>
        <dbReference type="Pfam" id="PF01370"/>
    </source>
</evidence>
<name>K0X290_9BACT</name>
<organism evidence="3 4">
    <name type="scientific">Barnesiella intestinihominis YIT 11860</name>
    <dbReference type="NCBI Taxonomy" id="742726"/>
    <lineage>
        <taxon>Bacteria</taxon>
        <taxon>Pseudomonadati</taxon>
        <taxon>Bacteroidota</taxon>
        <taxon>Bacteroidia</taxon>
        <taxon>Bacteroidales</taxon>
        <taxon>Barnesiellaceae</taxon>
        <taxon>Barnesiella</taxon>
    </lineage>
</organism>
<dbReference type="InterPro" id="IPR014710">
    <property type="entry name" value="RmlC-like_jellyroll"/>
</dbReference>
<dbReference type="InterPro" id="IPR029303">
    <property type="entry name" value="CapF_C"/>
</dbReference>
<dbReference type="AlphaFoldDB" id="K0X290"/>
<dbReference type="Gene3D" id="3.40.50.720">
    <property type="entry name" value="NAD(P)-binding Rossmann-like Domain"/>
    <property type="match status" value="1"/>
</dbReference>
<dbReference type="SUPFAM" id="SSF51735">
    <property type="entry name" value="NAD(P)-binding Rossmann-fold domains"/>
    <property type="match status" value="1"/>
</dbReference>
<dbReference type="EMBL" id="ADLE01000008">
    <property type="protein sequence ID" value="EJZ64636.1"/>
    <property type="molecule type" value="Genomic_DNA"/>
</dbReference>
<dbReference type="InterPro" id="IPR011051">
    <property type="entry name" value="RmlC_Cupin_sf"/>
</dbReference>
<evidence type="ECO:0000313" key="3">
    <source>
        <dbReference type="EMBL" id="EJZ64636.1"/>
    </source>
</evidence>
<proteinExistence type="predicted"/>
<dbReference type="Pfam" id="PF01370">
    <property type="entry name" value="Epimerase"/>
    <property type="match status" value="1"/>
</dbReference>
<dbReference type="InterPro" id="IPR050177">
    <property type="entry name" value="Lipid_A_modif_metabolic_enz"/>
</dbReference>
<sequence length="382" mass="43775">MIKVGITGQSGFVGTHLYNTLGLYPGEFERVPFEDDYFVDVERLKTFVKSCDVIVHLAAVNRHTDVHVLYETNMRLVKQLIEAMEATNSRPYVLFSSSIQEERDNEYGRSKSDGRKLLEEWAVRKGASFTGMVVPNVFGPFGKPNYNSFIATFGYKLTHGDSPTVLQDNEVNLIYVGSLCRHICDKIREMGSRTAPSLVERDDVACDFEMKVSEVLGLFENFKKLYFEQGIIPPLNNIHEMNLFNTFRSYIDMESYFPVKLVQHTDVRGSFVETVKIGVGGQVSFSTTAPGVTRGNHYHTRKMERFVVIKGKARIQLRKVGTDEVLDYYLNGEEPAYVDMPVWYTHNISNIGDEILYAQFWINEWYDPTDSDTYFEPVVKDE</sequence>
<dbReference type="PANTHER" id="PTHR43245">
    <property type="entry name" value="BIFUNCTIONAL POLYMYXIN RESISTANCE PROTEIN ARNA"/>
    <property type="match status" value="1"/>
</dbReference>
<gene>
    <name evidence="3" type="ORF">HMPREF9448_01116</name>
</gene>
<dbReference type="Proteomes" id="UP000006044">
    <property type="component" value="Unassembled WGS sequence"/>
</dbReference>
<dbReference type="STRING" id="742726.HMPREF9448_01116"/>
<dbReference type="InterPro" id="IPR036291">
    <property type="entry name" value="NAD(P)-bd_dom_sf"/>
</dbReference>
<dbReference type="GeneID" id="77848410"/>
<reference evidence="3 4" key="1">
    <citation type="submission" date="2012-08" db="EMBL/GenBank/DDBJ databases">
        <title>The Genome Sequence of Barnesiella intestinihominis YIT 11860.</title>
        <authorList>
            <consortium name="The Broad Institute Genome Sequencing Platform"/>
            <person name="Earl A."/>
            <person name="Ward D."/>
            <person name="Feldgarden M."/>
            <person name="Gevers D."/>
            <person name="Morotomi M."/>
            <person name="Walker B."/>
            <person name="Young S.K."/>
            <person name="Zeng Q."/>
            <person name="Gargeya S."/>
            <person name="Fitzgerald M."/>
            <person name="Haas B."/>
            <person name="Abouelleil A."/>
            <person name="Alvarado L."/>
            <person name="Arachchi H.M."/>
            <person name="Berlin A.M."/>
            <person name="Chapman S.B."/>
            <person name="Goldberg J."/>
            <person name="Griggs A."/>
            <person name="Gujja S."/>
            <person name="Hansen M."/>
            <person name="Howarth C."/>
            <person name="Imamovic A."/>
            <person name="Larimer J."/>
            <person name="McCowen C."/>
            <person name="Montmayeur A."/>
            <person name="Murphy C."/>
            <person name="Neiman D."/>
            <person name="Pearson M."/>
            <person name="Priest M."/>
            <person name="Roberts A."/>
            <person name="Saif S."/>
            <person name="Shea T."/>
            <person name="Sisk P."/>
            <person name="Sykes S."/>
            <person name="Wortman J."/>
            <person name="Nusbaum C."/>
            <person name="Birren B."/>
        </authorList>
    </citation>
    <scope>NUCLEOTIDE SEQUENCE [LARGE SCALE GENOMIC DNA]</scope>
    <source>
        <strain evidence="3 4">YIT 11860</strain>
    </source>
</reference>
<comment type="caution">
    <text evidence="3">The sequence shown here is derived from an EMBL/GenBank/DDBJ whole genome shotgun (WGS) entry which is preliminary data.</text>
</comment>
<feature type="domain" description="Capsular polysaccharide assembling protein CapF C-terminal" evidence="2">
    <location>
        <begin position="264"/>
        <end position="374"/>
    </location>
</feature>
<evidence type="ECO:0000259" key="2">
    <source>
        <dbReference type="Pfam" id="PF14667"/>
    </source>
</evidence>
<protein>
    <submittedName>
        <fullName evidence="3">Uncharacterized protein</fullName>
    </submittedName>
</protein>
<dbReference type="CDD" id="cd07007">
    <property type="entry name" value="cupin_CapF-like_C"/>
    <property type="match status" value="1"/>
</dbReference>
<dbReference type="Pfam" id="PF14667">
    <property type="entry name" value="Polysacc_synt_C"/>
    <property type="match status" value="1"/>
</dbReference>
<dbReference type="eggNOG" id="COG0451">
    <property type="taxonomic scope" value="Bacteria"/>
</dbReference>
<dbReference type="OrthoDB" id="9801056at2"/>
<dbReference type="HOGENOM" id="CLU_063221_0_0_10"/>
<dbReference type="PANTHER" id="PTHR43245:SF55">
    <property type="entry name" value="NAD(P)-BINDING DOMAIN-CONTAINING PROTEIN"/>
    <property type="match status" value="1"/>
</dbReference>
<dbReference type="Gene3D" id="2.60.120.10">
    <property type="entry name" value="Jelly Rolls"/>
    <property type="match status" value="1"/>
</dbReference>